<sequence length="109" mass="11573">MTSPDRWRELTDAVIGHVAKPAGAVSVEEWADALTPDAFRLFYGPTRAVELGHGATMEVVTRGTQSCDGRIEDHGILVHGGSDESITATSARALAAALTEAAREIESLR</sequence>
<reference evidence="1 5" key="2">
    <citation type="journal article" date="2019" name="Emerg. Microbes Infect.">
        <title>Comprehensive subspecies identification of 175 nontuberculous mycobacteria species based on 7547 genomic profiles.</title>
        <authorList>
            <person name="Matsumoto Y."/>
            <person name="Kinjo T."/>
            <person name="Motooka D."/>
            <person name="Nabeya D."/>
            <person name="Jung N."/>
            <person name="Uechi K."/>
            <person name="Horii T."/>
            <person name="Iida T."/>
            <person name="Fujita J."/>
            <person name="Nakamura S."/>
        </authorList>
    </citation>
    <scope>NUCLEOTIDE SEQUENCE [LARGE SCALE GENOMIC DNA]</scope>
    <source>
        <strain evidence="1 5">JCM 18113</strain>
    </source>
</reference>
<dbReference type="Proteomes" id="UP000465812">
    <property type="component" value="Chromosome"/>
</dbReference>
<accession>A0A1X0G3V6</accession>
<dbReference type="STRING" id="560555.BST30_01840"/>
<reference evidence="3 4" key="1">
    <citation type="submission" date="2017-02" db="EMBL/GenBank/DDBJ databases">
        <title>The new phylogeny of genus Mycobacterium.</title>
        <authorList>
            <person name="Tortoli E."/>
            <person name="Trovato A."/>
            <person name="Cirillo D.M."/>
        </authorList>
    </citation>
    <scope>NUCLEOTIDE SEQUENCE [LARGE SCALE GENOMIC DNA]</scope>
    <source>
        <strain evidence="3 4">DSM 45255</strain>
    </source>
</reference>
<proteinExistence type="predicted"/>
<protein>
    <submittedName>
        <fullName evidence="3">Uncharacterized protein</fullName>
    </submittedName>
</protein>
<dbReference type="Proteomes" id="UP000192760">
    <property type="component" value="Unassembled WGS sequence"/>
</dbReference>
<evidence type="ECO:0000313" key="3">
    <source>
        <dbReference type="EMBL" id="ORB08706.1"/>
    </source>
</evidence>
<dbReference type="AlphaFoldDB" id="A0A1X0G3V6"/>
<evidence type="ECO:0000313" key="1">
    <source>
        <dbReference type="EMBL" id="BBY35907.1"/>
    </source>
</evidence>
<dbReference type="EMBL" id="AP022590">
    <property type="protein sequence ID" value="BBY41693.1"/>
    <property type="molecule type" value="Genomic_DNA"/>
</dbReference>
<organism evidence="3 4">
    <name type="scientific">Mycobacterium mantenii</name>
    <dbReference type="NCBI Taxonomy" id="560555"/>
    <lineage>
        <taxon>Bacteria</taxon>
        <taxon>Bacillati</taxon>
        <taxon>Actinomycetota</taxon>
        <taxon>Actinomycetes</taxon>
        <taxon>Mycobacteriales</taxon>
        <taxon>Mycobacteriaceae</taxon>
        <taxon>Mycobacterium</taxon>
        <taxon>Mycobacterium avium complex (MAC)</taxon>
    </lineage>
</organism>
<dbReference type="EMBL" id="AP022590">
    <property type="protein sequence ID" value="BBY35907.1"/>
    <property type="molecule type" value="Genomic_DNA"/>
</dbReference>
<name>A0A1X0G3V6_MYCNT</name>
<gene>
    <name evidence="3" type="ORF">BST30_01840</name>
    <name evidence="1" type="ORF">MMAN_00410</name>
    <name evidence="2" type="ORF">MMAN_58270</name>
</gene>
<evidence type="ECO:0000313" key="4">
    <source>
        <dbReference type="Proteomes" id="UP000192760"/>
    </source>
</evidence>
<evidence type="ECO:0000313" key="5">
    <source>
        <dbReference type="Proteomes" id="UP000465812"/>
    </source>
</evidence>
<evidence type="ECO:0000313" key="2">
    <source>
        <dbReference type="EMBL" id="BBY41693.1"/>
    </source>
</evidence>
<keyword evidence="5" id="KW-1185">Reference proteome</keyword>
<dbReference type="RefSeq" id="WP_083092742.1">
    <property type="nucleotide sequence ID" value="NZ_AP022590.1"/>
</dbReference>
<dbReference type="EMBL" id="MVHW01000002">
    <property type="protein sequence ID" value="ORB08706.1"/>
    <property type="molecule type" value="Genomic_DNA"/>
</dbReference>
<reference evidence="1" key="3">
    <citation type="submission" date="2020-02" db="EMBL/GenBank/DDBJ databases">
        <authorList>
            <person name="Matsumoto Y."/>
            <person name="Motooka D."/>
            <person name="Nakamura S."/>
        </authorList>
    </citation>
    <scope>NUCLEOTIDE SEQUENCE</scope>
    <source>
        <strain evidence="1">JCM 18113</strain>
    </source>
</reference>